<feature type="region of interest" description="Disordered" evidence="1">
    <location>
        <begin position="79"/>
        <end position="99"/>
    </location>
</feature>
<dbReference type="Proteomes" id="UP000217199">
    <property type="component" value="Unassembled WGS sequence"/>
</dbReference>
<reference evidence="2 3" key="1">
    <citation type="journal article" date="2017" name="Mol. Ecol.">
        <title>Comparative and population genomic landscape of Phellinus noxius: A hypervariable fungus causing root rot in trees.</title>
        <authorList>
            <person name="Chung C.L."/>
            <person name="Lee T.J."/>
            <person name="Akiba M."/>
            <person name="Lee H.H."/>
            <person name="Kuo T.H."/>
            <person name="Liu D."/>
            <person name="Ke H.M."/>
            <person name="Yokoi T."/>
            <person name="Roa M.B."/>
            <person name="Lu M.J."/>
            <person name="Chang Y.Y."/>
            <person name="Ann P.J."/>
            <person name="Tsai J.N."/>
            <person name="Chen C.Y."/>
            <person name="Tzean S.S."/>
            <person name="Ota Y."/>
            <person name="Hattori T."/>
            <person name="Sahashi N."/>
            <person name="Liou R.F."/>
            <person name="Kikuchi T."/>
            <person name="Tsai I.J."/>
        </authorList>
    </citation>
    <scope>NUCLEOTIDE SEQUENCE [LARGE SCALE GENOMIC DNA]</scope>
    <source>
        <strain evidence="2 3">FFPRI411160</strain>
    </source>
</reference>
<comment type="caution">
    <text evidence="2">The sequence shown here is derived from an EMBL/GenBank/DDBJ whole genome shotgun (WGS) entry which is preliminary data.</text>
</comment>
<name>A0A286U5I6_9AGAM</name>
<proteinExistence type="predicted"/>
<dbReference type="STRING" id="2282107.A0A286U5I6"/>
<dbReference type="InterPro" id="IPR032675">
    <property type="entry name" value="LRR_dom_sf"/>
</dbReference>
<feature type="compositionally biased region" description="Pro residues" evidence="1">
    <location>
        <begin position="84"/>
        <end position="94"/>
    </location>
</feature>
<dbReference type="EMBL" id="NBII01000011">
    <property type="protein sequence ID" value="PAV14838.1"/>
    <property type="molecule type" value="Genomic_DNA"/>
</dbReference>
<accession>A0A286U5I6</accession>
<organism evidence="2 3">
    <name type="scientific">Pyrrhoderma noxium</name>
    <dbReference type="NCBI Taxonomy" id="2282107"/>
    <lineage>
        <taxon>Eukaryota</taxon>
        <taxon>Fungi</taxon>
        <taxon>Dikarya</taxon>
        <taxon>Basidiomycota</taxon>
        <taxon>Agaricomycotina</taxon>
        <taxon>Agaricomycetes</taxon>
        <taxon>Hymenochaetales</taxon>
        <taxon>Hymenochaetaceae</taxon>
        <taxon>Pyrrhoderma</taxon>
    </lineage>
</organism>
<evidence type="ECO:0000256" key="1">
    <source>
        <dbReference type="SAM" id="MobiDB-lite"/>
    </source>
</evidence>
<evidence type="ECO:0008006" key="4">
    <source>
        <dbReference type="Google" id="ProtNLM"/>
    </source>
</evidence>
<dbReference type="SUPFAM" id="SSF52047">
    <property type="entry name" value="RNI-like"/>
    <property type="match status" value="1"/>
</dbReference>
<sequence>MSTPQSSLTVVLDDEDLRERILSFGEDHDLVQCALVSRAWSNTALDVLWSSLESIVPLFSILSPLIVPNNPNAGPQFLNNAWIPPSPPSPNPHPPHAHPADPRFKKFSDYITKDRWERFHFYARRIKYLAFSEFDLKGLSSSISKEVFRKRPVSALAPNVRKLDLAKRGPPLPYFNGNVHEMCSFLRDMAILFIHDSLYELSIHLPECIDATKYIFRDITEQTHSLRRLTLITTLSNAISFCEPEMTELLLAMRSLESINLSANLVSPPIMKILSDNPSLEELSVDYPRPGQFSLPVMSPNLNHLALPAEVFNSLNSFPNLSKLSVYVNYEDILPLFVSSSFPKLKALALRSVSQPSVQVIRELLSAISSSCTSLDTLSVGSLMEHMIEDTDNETPSTEEYISSEVLDPITSLTHLKCLELCFLYPVRMSDADLGDLLSHFPDLISLKWYSQKSRAPTSPNSPSFTLRVIPEIARRCPKIIGLSIFIPEISQDLLIELNDSLVSNSNSNSDSEKPLLPHLQILSLTDTPFPIDAEFPLAEYLSKVCPPTCLFLTHIDSIFWSPLPWESPRMNMMREMDAVLRWSSRSEKLKWLGDELRKLRVRSQSQIRRRVEELESRIRELEVGSG</sequence>
<dbReference type="InParanoid" id="A0A286U5I6"/>
<gene>
    <name evidence="2" type="ORF">PNOK_0939100</name>
</gene>
<evidence type="ECO:0000313" key="2">
    <source>
        <dbReference type="EMBL" id="PAV14838.1"/>
    </source>
</evidence>
<evidence type="ECO:0000313" key="3">
    <source>
        <dbReference type="Proteomes" id="UP000217199"/>
    </source>
</evidence>
<dbReference type="AlphaFoldDB" id="A0A286U5I6"/>
<dbReference type="Gene3D" id="3.80.10.10">
    <property type="entry name" value="Ribonuclease Inhibitor"/>
    <property type="match status" value="1"/>
</dbReference>
<dbReference type="OrthoDB" id="2447803at2759"/>
<protein>
    <recommendedName>
        <fullName evidence="4">F-box domain-containing protein</fullName>
    </recommendedName>
</protein>
<keyword evidence="3" id="KW-1185">Reference proteome</keyword>